<reference evidence="2 3" key="1">
    <citation type="submission" date="2019-12" db="EMBL/GenBank/DDBJ databases">
        <title>Microbes associate with the intestines of laboratory mice.</title>
        <authorList>
            <person name="Navarre W."/>
            <person name="Wong E."/>
        </authorList>
    </citation>
    <scope>NUCLEOTIDE SEQUENCE [LARGE SCALE GENOMIC DNA]</scope>
    <source>
        <strain evidence="2 3">NM66_B29</strain>
    </source>
</reference>
<dbReference type="EMBL" id="WSRR01000002">
    <property type="protein sequence ID" value="MVX60151.1"/>
    <property type="molecule type" value="Genomic_DNA"/>
</dbReference>
<dbReference type="OrthoDB" id="3176371at2"/>
<evidence type="ECO:0000313" key="2">
    <source>
        <dbReference type="EMBL" id="MVX60151.1"/>
    </source>
</evidence>
<feature type="chain" id="PRO_5039335692" evidence="1">
    <location>
        <begin position="24"/>
        <end position="162"/>
    </location>
</feature>
<organism evidence="2 3">
    <name type="scientific">Adlercreutzia mucosicola</name>
    <dbReference type="NCBI Taxonomy" id="580026"/>
    <lineage>
        <taxon>Bacteria</taxon>
        <taxon>Bacillati</taxon>
        <taxon>Actinomycetota</taxon>
        <taxon>Coriobacteriia</taxon>
        <taxon>Eggerthellales</taxon>
        <taxon>Eggerthellaceae</taxon>
        <taxon>Adlercreutzia</taxon>
    </lineage>
</organism>
<name>A0A6N8JJT5_9ACTN</name>
<sequence>MKHVPLMSLGRAGLAALIAVAMAATLTLAGCAQNDNSSSNGSENAALSSTGAVDENRVNAKTVIRAASDLFTMMDLGLTDADSGTTISMSDPAYKEFFSELQNFRDVADLDVSDASFTVSITAVEAATARGSQTNYRFTITEASVTVNGTTATYDKSGLTVA</sequence>
<keyword evidence="1" id="KW-0732">Signal</keyword>
<dbReference type="AlphaFoldDB" id="A0A6N8JJT5"/>
<gene>
    <name evidence="2" type="ORF">GKZ27_01500</name>
</gene>
<accession>A0A6N8JJT5</accession>
<feature type="signal peptide" evidence="1">
    <location>
        <begin position="1"/>
        <end position="23"/>
    </location>
</feature>
<dbReference type="Proteomes" id="UP000463388">
    <property type="component" value="Unassembled WGS sequence"/>
</dbReference>
<dbReference type="RefSeq" id="WP_160344528.1">
    <property type="nucleotide sequence ID" value="NZ_WSRR01000002.1"/>
</dbReference>
<protein>
    <submittedName>
        <fullName evidence="2">Uncharacterized protein</fullName>
    </submittedName>
</protein>
<comment type="caution">
    <text evidence="2">The sequence shown here is derived from an EMBL/GenBank/DDBJ whole genome shotgun (WGS) entry which is preliminary data.</text>
</comment>
<evidence type="ECO:0000313" key="3">
    <source>
        <dbReference type="Proteomes" id="UP000463388"/>
    </source>
</evidence>
<proteinExistence type="predicted"/>
<dbReference type="PROSITE" id="PS51257">
    <property type="entry name" value="PROKAR_LIPOPROTEIN"/>
    <property type="match status" value="1"/>
</dbReference>
<keyword evidence="3" id="KW-1185">Reference proteome</keyword>
<evidence type="ECO:0000256" key="1">
    <source>
        <dbReference type="SAM" id="SignalP"/>
    </source>
</evidence>